<dbReference type="AlphaFoldDB" id="A0A0F0KMA8"/>
<accession>A0A0F0KMA8</accession>
<gene>
    <name evidence="3" type="ORF">RL72_02546</name>
</gene>
<evidence type="ECO:0000259" key="2">
    <source>
        <dbReference type="Pfam" id="PF03795"/>
    </source>
</evidence>
<comment type="caution">
    <text evidence="3">The sequence shown here is derived from an EMBL/GenBank/DDBJ whole genome shotgun (WGS) entry which is preliminary data.</text>
</comment>
<dbReference type="Proteomes" id="UP000033448">
    <property type="component" value="Unassembled WGS sequence"/>
</dbReference>
<evidence type="ECO:0000256" key="1">
    <source>
        <dbReference type="ARBA" id="ARBA00007689"/>
    </source>
</evidence>
<dbReference type="InterPro" id="IPR011008">
    <property type="entry name" value="Dimeric_a/b-barrel"/>
</dbReference>
<reference evidence="3 4" key="1">
    <citation type="submission" date="2015-02" db="EMBL/GenBank/DDBJ databases">
        <title>Draft genome sequences of ten Microbacterium spp. with emphasis on heavy metal contaminated environments.</title>
        <authorList>
            <person name="Corretto E."/>
        </authorList>
    </citation>
    <scope>NUCLEOTIDE SEQUENCE [LARGE SCALE GENOMIC DNA]</scope>
    <source>
        <strain evidence="3 4">DSM 23848</strain>
    </source>
</reference>
<comment type="similarity">
    <text evidence="1">Belongs to the YciI family.</text>
</comment>
<evidence type="ECO:0000313" key="3">
    <source>
        <dbReference type="EMBL" id="KJL21584.1"/>
    </source>
</evidence>
<dbReference type="InterPro" id="IPR005545">
    <property type="entry name" value="YCII"/>
</dbReference>
<proteinExistence type="inferred from homology"/>
<dbReference type="OrthoDB" id="460439at2"/>
<protein>
    <submittedName>
        <fullName evidence="3">YciI-like protein</fullName>
    </submittedName>
</protein>
<sequence length="113" mass="12351">MCRRGRGSCAGRYDPSVDFVVLYRLREGVDRARVGEVFPRHQAYYRAFHEAGGELIALGPFATADAAAGSMGVFATREAAERFIADDPFVTEGLADARILDWNAVWLDGRPGA</sequence>
<dbReference type="EMBL" id="JYIT01000081">
    <property type="protein sequence ID" value="KJL21584.1"/>
    <property type="molecule type" value="Genomic_DNA"/>
</dbReference>
<keyword evidence="4" id="KW-1185">Reference proteome</keyword>
<dbReference type="PATRIC" id="fig|582680.7.peg.2601"/>
<evidence type="ECO:0000313" key="4">
    <source>
        <dbReference type="Proteomes" id="UP000033448"/>
    </source>
</evidence>
<dbReference type="Gene3D" id="3.30.70.1060">
    <property type="entry name" value="Dimeric alpha+beta barrel"/>
    <property type="match status" value="1"/>
</dbReference>
<name>A0A0F0KMA8_9MICO</name>
<organism evidence="3 4">
    <name type="scientific">Microbacterium azadirachtae</name>
    <dbReference type="NCBI Taxonomy" id="582680"/>
    <lineage>
        <taxon>Bacteria</taxon>
        <taxon>Bacillati</taxon>
        <taxon>Actinomycetota</taxon>
        <taxon>Actinomycetes</taxon>
        <taxon>Micrococcales</taxon>
        <taxon>Microbacteriaceae</taxon>
        <taxon>Microbacterium</taxon>
    </lineage>
</organism>
<dbReference type="Pfam" id="PF03795">
    <property type="entry name" value="YCII"/>
    <property type="match status" value="1"/>
</dbReference>
<dbReference type="SUPFAM" id="SSF54909">
    <property type="entry name" value="Dimeric alpha+beta barrel"/>
    <property type="match status" value="1"/>
</dbReference>
<feature type="domain" description="YCII-related" evidence="2">
    <location>
        <begin position="32"/>
        <end position="103"/>
    </location>
</feature>